<feature type="non-terminal residue" evidence="7">
    <location>
        <position position="1"/>
    </location>
</feature>
<evidence type="ECO:0000313" key="7">
    <source>
        <dbReference type="EMBL" id="EQD40262.1"/>
    </source>
</evidence>
<reference evidence="7" key="2">
    <citation type="journal article" date="2014" name="ISME J.">
        <title>Microbial stratification in low pH oxic and suboxic macroscopic growths along an acid mine drainage.</title>
        <authorList>
            <person name="Mendez-Garcia C."/>
            <person name="Mesa V."/>
            <person name="Sprenger R.R."/>
            <person name="Richter M."/>
            <person name="Diez M.S."/>
            <person name="Solano J."/>
            <person name="Bargiela R."/>
            <person name="Golyshina O.V."/>
            <person name="Manteca A."/>
            <person name="Ramos J.L."/>
            <person name="Gallego J.R."/>
            <person name="Llorente I."/>
            <person name="Martins Dos Santos V.A."/>
            <person name="Jensen O.N."/>
            <person name="Pelaez A.I."/>
            <person name="Sanchez J."/>
            <person name="Ferrer M."/>
        </authorList>
    </citation>
    <scope>NUCLEOTIDE SEQUENCE</scope>
</reference>
<dbReference type="GO" id="GO:0006412">
    <property type="term" value="P:translation"/>
    <property type="evidence" value="ECO:0007669"/>
    <property type="project" value="UniProtKB-KW"/>
</dbReference>
<evidence type="ECO:0000256" key="5">
    <source>
        <dbReference type="ARBA" id="ARBA00023146"/>
    </source>
</evidence>
<feature type="domain" description="Phenylalanyl-tRNA synthetase" evidence="6">
    <location>
        <begin position="3"/>
        <end position="40"/>
    </location>
</feature>
<evidence type="ECO:0000256" key="2">
    <source>
        <dbReference type="ARBA" id="ARBA00022741"/>
    </source>
</evidence>
<name>T0Z808_9ZZZZ</name>
<dbReference type="Pfam" id="PF01409">
    <property type="entry name" value="tRNA-synt_2d"/>
    <property type="match status" value="1"/>
</dbReference>
<evidence type="ECO:0000256" key="3">
    <source>
        <dbReference type="ARBA" id="ARBA00022840"/>
    </source>
</evidence>
<dbReference type="EMBL" id="AUZY01009967">
    <property type="protein sequence ID" value="EQD40262.1"/>
    <property type="molecule type" value="Genomic_DNA"/>
</dbReference>
<keyword evidence="4" id="KW-0648">Protein biosynthesis</keyword>
<sequence>VPLGVETPVAAWGIGIARLAMVALGINDIRELYDDDYDRLRGGRR</sequence>
<dbReference type="Gene3D" id="3.30.930.10">
    <property type="entry name" value="Bira Bifunctional Protein, Domain 2"/>
    <property type="match status" value="1"/>
</dbReference>
<dbReference type="EC" id="6.1.1.-" evidence="7"/>
<dbReference type="GO" id="GO:0000049">
    <property type="term" value="F:tRNA binding"/>
    <property type="evidence" value="ECO:0007669"/>
    <property type="project" value="InterPro"/>
</dbReference>
<evidence type="ECO:0000259" key="6">
    <source>
        <dbReference type="Pfam" id="PF01409"/>
    </source>
</evidence>
<reference evidence="7" key="1">
    <citation type="submission" date="2013-08" db="EMBL/GenBank/DDBJ databases">
        <authorList>
            <person name="Mendez C."/>
            <person name="Richter M."/>
            <person name="Ferrer M."/>
            <person name="Sanchez J."/>
        </authorList>
    </citation>
    <scope>NUCLEOTIDE SEQUENCE</scope>
</reference>
<keyword evidence="1 7" id="KW-0436">Ligase</keyword>
<keyword evidence="3" id="KW-0067">ATP-binding</keyword>
<keyword evidence="5 7" id="KW-0030">Aminoacyl-tRNA synthetase</keyword>
<keyword evidence="2" id="KW-0547">Nucleotide-binding</keyword>
<evidence type="ECO:0000256" key="4">
    <source>
        <dbReference type="ARBA" id="ARBA00022917"/>
    </source>
</evidence>
<dbReference type="InterPro" id="IPR002319">
    <property type="entry name" value="Phenylalanyl-tRNA_Synthase"/>
</dbReference>
<gene>
    <name evidence="7" type="ORF">B1B_14989</name>
</gene>
<protein>
    <submittedName>
        <fullName evidence="7">Protein containing Phenylalanyl-tRNA synthetase, class IIc</fullName>
        <ecNumber evidence="7">6.1.1.-</ecNumber>
    </submittedName>
</protein>
<organism evidence="7">
    <name type="scientific">mine drainage metagenome</name>
    <dbReference type="NCBI Taxonomy" id="410659"/>
    <lineage>
        <taxon>unclassified sequences</taxon>
        <taxon>metagenomes</taxon>
        <taxon>ecological metagenomes</taxon>
    </lineage>
</organism>
<dbReference type="SUPFAM" id="SSF55681">
    <property type="entry name" value="Class II aaRS and biotin synthetases"/>
    <property type="match status" value="1"/>
</dbReference>
<evidence type="ECO:0000256" key="1">
    <source>
        <dbReference type="ARBA" id="ARBA00022598"/>
    </source>
</evidence>
<dbReference type="GO" id="GO:0043039">
    <property type="term" value="P:tRNA aminoacylation"/>
    <property type="evidence" value="ECO:0007669"/>
    <property type="project" value="InterPro"/>
</dbReference>
<proteinExistence type="predicted"/>
<dbReference type="InterPro" id="IPR045864">
    <property type="entry name" value="aa-tRNA-synth_II/BPL/LPL"/>
</dbReference>
<dbReference type="GO" id="GO:0005524">
    <property type="term" value="F:ATP binding"/>
    <property type="evidence" value="ECO:0007669"/>
    <property type="project" value="UniProtKB-KW"/>
</dbReference>
<dbReference type="GO" id="GO:0004812">
    <property type="term" value="F:aminoacyl-tRNA ligase activity"/>
    <property type="evidence" value="ECO:0007669"/>
    <property type="project" value="UniProtKB-KW"/>
</dbReference>
<dbReference type="AlphaFoldDB" id="T0Z808"/>
<accession>T0Z808</accession>
<comment type="caution">
    <text evidence="7">The sequence shown here is derived from an EMBL/GenBank/DDBJ whole genome shotgun (WGS) entry which is preliminary data.</text>
</comment>